<dbReference type="Proteomes" id="UP000001660">
    <property type="component" value="Chromosome"/>
</dbReference>
<dbReference type="HOGENOM" id="CLU_1292483_0_0_0"/>
<evidence type="ECO:0000313" key="2">
    <source>
        <dbReference type="Proteomes" id="UP000001660"/>
    </source>
</evidence>
<dbReference type="KEGG" id="nde:NIDE3375"/>
<protein>
    <submittedName>
        <fullName evidence="1">Uncharacterized protein</fullName>
    </submittedName>
</protein>
<organism evidence="1 2">
    <name type="scientific">Nitrospira defluvii</name>
    <dbReference type="NCBI Taxonomy" id="330214"/>
    <lineage>
        <taxon>Bacteria</taxon>
        <taxon>Pseudomonadati</taxon>
        <taxon>Nitrospirota</taxon>
        <taxon>Nitrospiria</taxon>
        <taxon>Nitrospirales</taxon>
        <taxon>Nitrospiraceae</taxon>
        <taxon>Nitrospira</taxon>
    </lineage>
</organism>
<dbReference type="EMBL" id="FP929003">
    <property type="protein sequence ID" value="CBK43061.1"/>
    <property type="molecule type" value="Genomic_DNA"/>
</dbReference>
<name>D8PIH4_9BACT</name>
<sequence length="213" mass="22858">MPRSIALMPAMIMVFIAGLLLTPPLSQSQGGGGQVTVTPTADKVIAWSAAGGGIEESLQPGESVITSGARGHTGFVQTSTRLLGFSAGLRQWREVSLGVEERIGRHQLLPFLILAHSNQQVYGFQETRGHWTALSLGPNEKVVQLRGHGHVAVAITNERALGFSTYTGGFFTIAWTPEERVLSVDGSQNGMVVRTSSRTVIFKSQSTGWTEAR</sequence>
<proteinExistence type="predicted"/>
<keyword evidence="2" id="KW-1185">Reference proteome</keyword>
<dbReference type="AlphaFoldDB" id="D8PIH4"/>
<dbReference type="OrthoDB" id="9791854at2"/>
<gene>
    <name evidence="1" type="ORF">NIDE3375</name>
</gene>
<accession>D8PIH4</accession>
<evidence type="ECO:0000313" key="1">
    <source>
        <dbReference type="EMBL" id="CBK43061.1"/>
    </source>
</evidence>
<reference evidence="1 2" key="1">
    <citation type="journal article" date="2010" name="Proc. Natl. Acad. Sci. U.S.A.">
        <title>A Nitrospira metagenome illuminates the physiology and evolution of globally important nitrite-oxidizing bacteria.</title>
        <authorList>
            <person name="Lucker S."/>
            <person name="Wagner M."/>
            <person name="Maixner F."/>
            <person name="Pelletier E."/>
            <person name="Koch H."/>
            <person name="Vacherie B."/>
            <person name="Rattei T."/>
            <person name="Sinninghe Damste J."/>
            <person name="Spieck E."/>
            <person name="Le Paslier D."/>
            <person name="Daims H."/>
        </authorList>
    </citation>
    <scope>NUCLEOTIDE SEQUENCE [LARGE SCALE GENOMIC DNA]</scope>
</reference>